<feature type="region of interest" description="Disordered" evidence="1">
    <location>
        <begin position="215"/>
        <end position="248"/>
    </location>
</feature>
<protein>
    <submittedName>
        <fullName evidence="2">Uncharacterized protein</fullName>
    </submittedName>
</protein>
<evidence type="ECO:0000313" key="2">
    <source>
        <dbReference type="EMBL" id="RLM86041.1"/>
    </source>
</evidence>
<feature type="region of interest" description="Disordered" evidence="1">
    <location>
        <begin position="1"/>
        <end position="60"/>
    </location>
</feature>
<feature type="compositionally biased region" description="Basic and acidic residues" evidence="1">
    <location>
        <begin position="1"/>
        <end position="12"/>
    </location>
</feature>
<organism evidence="2 3">
    <name type="scientific">Panicum miliaceum</name>
    <name type="common">Proso millet</name>
    <name type="synonym">Broomcorn millet</name>
    <dbReference type="NCBI Taxonomy" id="4540"/>
    <lineage>
        <taxon>Eukaryota</taxon>
        <taxon>Viridiplantae</taxon>
        <taxon>Streptophyta</taxon>
        <taxon>Embryophyta</taxon>
        <taxon>Tracheophyta</taxon>
        <taxon>Spermatophyta</taxon>
        <taxon>Magnoliopsida</taxon>
        <taxon>Liliopsida</taxon>
        <taxon>Poales</taxon>
        <taxon>Poaceae</taxon>
        <taxon>PACMAD clade</taxon>
        <taxon>Panicoideae</taxon>
        <taxon>Panicodae</taxon>
        <taxon>Paniceae</taxon>
        <taxon>Panicinae</taxon>
        <taxon>Panicum</taxon>
        <taxon>Panicum sect. Panicum</taxon>
    </lineage>
</organism>
<dbReference type="OrthoDB" id="695752at2759"/>
<accession>A0A3L6QSK3</accession>
<name>A0A3L6QSK3_PANMI</name>
<dbReference type="AlphaFoldDB" id="A0A3L6QSK3"/>
<dbReference type="Proteomes" id="UP000275267">
    <property type="component" value="Unassembled WGS sequence"/>
</dbReference>
<reference evidence="3" key="1">
    <citation type="journal article" date="2019" name="Nat. Commun.">
        <title>The genome of broomcorn millet.</title>
        <authorList>
            <person name="Zou C."/>
            <person name="Miki D."/>
            <person name="Li D."/>
            <person name="Tang Q."/>
            <person name="Xiao L."/>
            <person name="Rajput S."/>
            <person name="Deng P."/>
            <person name="Jia W."/>
            <person name="Huang R."/>
            <person name="Zhang M."/>
            <person name="Sun Y."/>
            <person name="Hu J."/>
            <person name="Fu X."/>
            <person name="Schnable P.S."/>
            <person name="Li F."/>
            <person name="Zhang H."/>
            <person name="Feng B."/>
            <person name="Zhu X."/>
            <person name="Liu R."/>
            <person name="Schnable J.C."/>
            <person name="Zhu J.-K."/>
            <person name="Zhang H."/>
        </authorList>
    </citation>
    <scope>NUCLEOTIDE SEQUENCE [LARGE SCALE GENOMIC DNA]</scope>
</reference>
<evidence type="ECO:0000256" key="1">
    <source>
        <dbReference type="SAM" id="MobiDB-lite"/>
    </source>
</evidence>
<gene>
    <name evidence="2" type="ORF">C2845_PM04G14260</name>
</gene>
<keyword evidence="3" id="KW-1185">Reference proteome</keyword>
<feature type="compositionally biased region" description="Basic and acidic residues" evidence="1">
    <location>
        <begin position="48"/>
        <end position="60"/>
    </location>
</feature>
<proteinExistence type="predicted"/>
<dbReference type="EMBL" id="PQIB02000011">
    <property type="protein sequence ID" value="RLM86041.1"/>
    <property type="molecule type" value="Genomic_DNA"/>
</dbReference>
<evidence type="ECO:0000313" key="3">
    <source>
        <dbReference type="Proteomes" id="UP000275267"/>
    </source>
</evidence>
<comment type="caution">
    <text evidence="2">The sequence shown here is derived from an EMBL/GenBank/DDBJ whole genome shotgun (WGS) entry which is preliminary data.</text>
</comment>
<sequence length="353" mass="39893">MANNKNVEDQVVDHQSSSSSSDSSEDRRRDPYQYCNTPLEGALISSRPTRERQEEDDPKYEPVAEVKYSCPSCSCLIRYTELRLYGCSIYRMSNKNRQCTPDGDVGHRVPMKSKQTMSTRGRMRGWIMEGFPMTFGMSLWNKNNAEAKALSVQMVEKALENAKNPHHLGSGGYAPKIPKWKKEKEELIEEQPHTNEAEDDDWVNGLLAQEALEFDISPPSSPLQPISSSPKRSEHAPSTSKPADVGERTCVPRTIETYQKLPSAMVDKFLLGAMKNSSACKASASTSNVEKSPERSSDFLLQLPEIRTTNASLTKDDIDDICTDMCRFIHREICHERGLYYSDESELAEDKYR</sequence>